<evidence type="ECO:0000256" key="3">
    <source>
        <dbReference type="ARBA" id="ARBA00023015"/>
    </source>
</evidence>
<evidence type="ECO:0000313" key="11">
    <source>
        <dbReference type="EMBL" id="PFG30655.1"/>
    </source>
</evidence>
<dbReference type="InterPro" id="IPR016032">
    <property type="entry name" value="Sig_transdc_resp-reg_C-effctor"/>
</dbReference>
<feature type="region of interest" description="Disordered" evidence="8">
    <location>
        <begin position="126"/>
        <end position="162"/>
    </location>
</feature>
<evidence type="ECO:0000256" key="8">
    <source>
        <dbReference type="SAM" id="MobiDB-lite"/>
    </source>
</evidence>
<feature type="compositionally biased region" description="Low complexity" evidence="8">
    <location>
        <begin position="138"/>
        <end position="150"/>
    </location>
</feature>
<accession>A0A2A9DWZ4</accession>
<dbReference type="GO" id="GO:0032993">
    <property type="term" value="C:protein-DNA complex"/>
    <property type="evidence" value="ECO:0007669"/>
    <property type="project" value="TreeGrafter"/>
</dbReference>
<feature type="domain" description="Response regulatory" evidence="9">
    <location>
        <begin position="9"/>
        <end position="122"/>
    </location>
</feature>
<evidence type="ECO:0000259" key="10">
    <source>
        <dbReference type="PROSITE" id="PS51755"/>
    </source>
</evidence>
<dbReference type="InterPro" id="IPR001789">
    <property type="entry name" value="Sig_transdc_resp-reg_receiver"/>
</dbReference>
<dbReference type="Proteomes" id="UP000221369">
    <property type="component" value="Unassembled WGS sequence"/>
</dbReference>
<dbReference type="PANTHER" id="PTHR48111:SF1">
    <property type="entry name" value="TWO-COMPONENT RESPONSE REGULATOR ORR33"/>
    <property type="match status" value="1"/>
</dbReference>
<comment type="caution">
    <text evidence="11">The sequence shown here is derived from an EMBL/GenBank/DDBJ whole genome shotgun (WGS) entry which is preliminary data.</text>
</comment>
<proteinExistence type="predicted"/>
<dbReference type="Gene3D" id="3.40.50.2300">
    <property type="match status" value="1"/>
</dbReference>
<feature type="DNA-binding region" description="OmpR/PhoB-type" evidence="7">
    <location>
        <begin position="160"/>
        <end position="266"/>
    </location>
</feature>
<evidence type="ECO:0000256" key="5">
    <source>
        <dbReference type="ARBA" id="ARBA00023163"/>
    </source>
</evidence>
<organism evidence="11 12">
    <name type="scientific">Paramicrobacterium agarici</name>
    <dbReference type="NCBI Taxonomy" id="630514"/>
    <lineage>
        <taxon>Bacteria</taxon>
        <taxon>Bacillati</taxon>
        <taxon>Actinomycetota</taxon>
        <taxon>Actinomycetes</taxon>
        <taxon>Micrococcales</taxon>
        <taxon>Microbacteriaceae</taxon>
        <taxon>Paramicrobacterium</taxon>
    </lineage>
</organism>
<dbReference type="GO" id="GO:0005829">
    <property type="term" value="C:cytosol"/>
    <property type="evidence" value="ECO:0007669"/>
    <property type="project" value="TreeGrafter"/>
</dbReference>
<dbReference type="AlphaFoldDB" id="A0A2A9DWZ4"/>
<dbReference type="Pfam" id="PF00486">
    <property type="entry name" value="Trans_reg_C"/>
    <property type="match status" value="1"/>
</dbReference>
<evidence type="ECO:0000256" key="7">
    <source>
        <dbReference type="PROSITE-ProRule" id="PRU01091"/>
    </source>
</evidence>
<keyword evidence="12" id="KW-1185">Reference proteome</keyword>
<dbReference type="InterPro" id="IPR039420">
    <property type="entry name" value="WalR-like"/>
</dbReference>
<dbReference type="CDD" id="cd17574">
    <property type="entry name" value="REC_OmpR"/>
    <property type="match status" value="1"/>
</dbReference>
<name>A0A2A9DWZ4_9MICO</name>
<dbReference type="EMBL" id="PDJE01000001">
    <property type="protein sequence ID" value="PFG30655.1"/>
    <property type="molecule type" value="Genomic_DNA"/>
</dbReference>
<protein>
    <submittedName>
        <fullName evidence="11">DNA-binding response OmpR family regulator</fullName>
    </submittedName>
</protein>
<dbReference type="InterPro" id="IPR036388">
    <property type="entry name" value="WH-like_DNA-bd_sf"/>
</dbReference>
<gene>
    <name evidence="11" type="ORF">ATJ78_1590</name>
</gene>
<evidence type="ECO:0000259" key="9">
    <source>
        <dbReference type="PROSITE" id="PS50110"/>
    </source>
</evidence>
<evidence type="ECO:0000256" key="1">
    <source>
        <dbReference type="ARBA" id="ARBA00022553"/>
    </source>
</evidence>
<reference evidence="11 12" key="1">
    <citation type="submission" date="2017-10" db="EMBL/GenBank/DDBJ databases">
        <title>Sequencing the genomes of 1000 actinobacteria strains.</title>
        <authorList>
            <person name="Klenk H.-P."/>
        </authorList>
    </citation>
    <scope>NUCLEOTIDE SEQUENCE [LARGE SCALE GENOMIC DNA]</scope>
    <source>
        <strain evidence="11 12">DSM 21798</strain>
    </source>
</reference>
<dbReference type="CDD" id="cd00383">
    <property type="entry name" value="trans_reg_C"/>
    <property type="match status" value="1"/>
</dbReference>
<keyword evidence="3" id="KW-0805">Transcription regulation</keyword>
<feature type="domain" description="OmpR/PhoB-type" evidence="10">
    <location>
        <begin position="160"/>
        <end position="266"/>
    </location>
</feature>
<dbReference type="InterPro" id="IPR001867">
    <property type="entry name" value="OmpR/PhoB-type_DNA-bd"/>
</dbReference>
<sequence>MSDEVTSNVVVIIEDDDDIRALVEVILTQAGFEVVPTATGIDGIDAVRRKDPDVVVLDVGLPDIDGFAVVRRLREFSQAYVVMLTAHSDEVNVLQGLSAGADTYLTKPFRPRELRARIDALMRRPLHVPRRSGDPHESAPSAAAAAQSESLPRVPTPNTPRSFAHNGLHIDVDIRTATVDGVDVALTRSEFDLLASLVEAGRRVRTKADLAIAMRARAGGESDYVSDADRRTVEAHLGNLRRKLGDLPENCRFIETVRGVGYRLTEAQ</sequence>
<dbReference type="SMART" id="SM00448">
    <property type="entry name" value="REC"/>
    <property type="match status" value="1"/>
</dbReference>
<evidence type="ECO:0000256" key="6">
    <source>
        <dbReference type="PROSITE-ProRule" id="PRU00169"/>
    </source>
</evidence>
<keyword evidence="1 6" id="KW-0597">Phosphoprotein</keyword>
<dbReference type="PROSITE" id="PS51755">
    <property type="entry name" value="OMPR_PHOB"/>
    <property type="match status" value="1"/>
</dbReference>
<evidence type="ECO:0000256" key="2">
    <source>
        <dbReference type="ARBA" id="ARBA00023012"/>
    </source>
</evidence>
<keyword evidence="5" id="KW-0804">Transcription</keyword>
<feature type="modified residue" description="4-aspartylphosphate" evidence="6">
    <location>
        <position position="58"/>
    </location>
</feature>
<dbReference type="SUPFAM" id="SSF46894">
    <property type="entry name" value="C-terminal effector domain of the bipartite response regulators"/>
    <property type="match status" value="1"/>
</dbReference>
<evidence type="ECO:0000256" key="4">
    <source>
        <dbReference type="ARBA" id="ARBA00023125"/>
    </source>
</evidence>
<dbReference type="RefSeq" id="WP_098407082.1">
    <property type="nucleotide sequence ID" value="NZ_PDJE01000001.1"/>
</dbReference>
<dbReference type="Gene3D" id="1.10.10.10">
    <property type="entry name" value="Winged helix-like DNA-binding domain superfamily/Winged helix DNA-binding domain"/>
    <property type="match status" value="1"/>
</dbReference>
<keyword evidence="4 7" id="KW-0238">DNA-binding</keyword>
<dbReference type="GO" id="GO:0006355">
    <property type="term" value="P:regulation of DNA-templated transcription"/>
    <property type="evidence" value="ECO:0007669"/>
    <property type="project" value="InterPro"/>
</dbReference>
<keyword evidence="2" id="KW-0902">Two-component regulatory system</keyword>
<dbReference type="InterPro" id="IPR011006">
    <property type="entry name" value="CheY-like_superfamily"/>
</dbReference>
<dbReference type="SMART" id="SM00862">
    <property type="entry name" value="Trans_reg_C"/>
    <property type="match status" value="1"/>
</dbReference>
<dbReference type="GO" id="GO:0000976">
    <property type="term" value="F:transcription cis-regulatory region binding"/>
    <property type="evidence" value="ECO:0007669"/>
    <property type="project" value="TreeGrafter"/>
</dbReference>
<dbReference type="GO" id="GO:0000156">
    <property type="term" value="F:phosphorelay response regulator activity"/>
    <property type="evidence" value="ECO:0007669"/>
    <property type="project" value="TreeGrafter"/>
</dbReference>
<dbReference type="PANTHER" id="PTHR48111">
    <property type="entry name" value="REGULATOR OF RPOS"/>
    <property type="match status" value="1"/>
</dbReference>
<dbReference type="SUPFAM" id="SSF52172">
    <property type="entry name" value="CheY-like"/>
    <property type="match status" value="1"/>
</dbReference>
<dbReference type="Gene3D" id="6.10.250.690">
    <property type="match status" value="1"/>
</dbReference>
<dbReference type="PROSITE" id="PS50110">
    <property type="entry name" value="RESPONSE_REGULATORY"/>
    <property type="match status" value="1"/>
</dbReference>
<dbReference type="Pfam" id="PF00072">
    <property type="entry name" value="Response_reg"/>
    <property type="match status" value="1"/>
</dbReference>
<evidence type="ECO:0000313" key="12">
    <source>
        <dbReference type="Proteomes" id="UP000221369"/>
    </source>
</evidence>